<organism evidence="12 13">
    <name type="scientific">Nocardioides islandensis</name>
    <dbReference type="NCBI Taxonomy" id="433663"/>
    <lineage>
        <taxon>Bacteria</taxon>
        <taxon>Bacillati</taxon>
        <taxon>Actinomycetota</taxon>
        <taxon>Actinomycetes</taxon>
        <taxon>Propionibacteriales</taxon>
        <taxon>Nocardioidaceae</taxon>
        <taxon>Nocardioides</taxon>
    </lineage>
</organism>
<dbReference type="RefSeq" id="WP_194707459.1">
    <property type="nucleotide sequence ID" value="NZ_JADKPN010000008.1"/>
</dbReference>
<dbReference type="GO" id="GO:0015105">
    <property type="term" value="F:arsenite transmembrane transporter activity"/>
    <property type="evidence" value="ECO:0007669"/>
    <property type="project" value="InterPro"/>
</dbReference>
<keyword evidence="7" id="KW-0059">Arsenical resistance</keyword>
<dbReference type="GO" id="GO:0005886">
    <property type="term" value="C:plasma membrane"/>
    <property type="evidence" value="ECO:0007669"/>
    <property type="project" value="UniProtKB-SubCell"/>
</dbReference>
<comment type="similarity">
    <text evidence="3">Belongs to the CitM (TC 2.A.11) transporter family.</text>
</comment>
<protein>
    <submittedName>
        <fullName evidence="12">Arsenic transporter</fullName>
    </submittedName>
</protein>
<dbReference type="PANTHER" id="PTHR43302:SF5">
    <property type="entry name" value="TRANSPORTER ARSB-RELATED"/>
    <property type="match status" value="1"/>
</dbReference>
<feature type="transmembrane region" description="Helical" evidence="10">
    <location>
        <begin position="311"/>
        <end position="329"/>
    </location>
</feature>
<evidence type="ECO:0000256" key="2">
    <source>
        <dbReference type="ARBA" id="ARBA00006433"/>
    </source>
</evidence>
<evidence type="ECO:0000256" key="10">
    <source>
        <dbReference type="SAM" id="Phobius"/>
    </source>
</evidence>
<evidence type="ECO:0000256" key="3">
    <source>
        <dbReference type="ARBA" id="ARBA00009843"/>
    </source>
</evidence>
<evidence type="ECO:0000256" key="1">
    <source>
        <dbReference type="ARBA" id="ARBA00004651"/>
    </source>
</evidence>
<feature type="transmembrane region" description="Helical" evidence="10">
    <location>
        <begin position="30"/>
        <end position="46"/>
    </location>
</feature>
<dbReference type="AlphaFoldDB" id="A0A930VD45"/>
<evidence type="ECO:0000313" key="12">
    <source>
        <dbReference type="EMBL" id="MBF4764283.1"/>
    </source>
</evidence>
<sequence length="415" mass="43071">MPDLEVAVPAAALLALLVTAYLHPRGRTEAAVGLLAALATLATGALDVDALVDELRHLGPVVLFLVTILVVGDVCGRAGVFDAAAGGVRRLGRDHPVPLFTGVFLLAALVTTTLSLDATVVLLTPVVLVAAAAAGVSARPGAHACLRMANSASLLFPVSNLTNLLAMRHVGLTFLGFARVMAPVLVVVLVVEYAAARLLFRRELREEADPEHRVPDRPPVPALPVVTVGLMLAGFAVGSPLGVEPFWVSGVAAAVLTAWAWRRGLVTARQALHAGHPAFAVFVLCLGVVVAALAVGPLGDLVRDLLPHETSYLSLLVVALLATVLANLLTNLSATLLLVPMLAPLGTAAVLAALLGLNIGSGLTYTGSLANLLWRRTLVRHGERPSLREFHRVSLVVTPVTLLAAVTVLGLVAPH</sequence>
<feature type="transmembrane region" description="Helical" evidence="10">
    <location>
        <begin position="97"/>
        <end position="116"/>
    </location>
</feature>
<evidence type="ECO:0000259" key="11">
    <source>
        <dbReference type="Pfam" id="PF03600"/>
    </source>
</evidence>
<evidence type="ECO:0000256" key="7">
    <source>
        <dbReference type="ARBA" id="ARBA00022849"/>
    </source>
</evidence>
<proteinExistence type="inferred from homology"/>
<dbReference type="PANTHER" id="PTHR43302">
    <property type="entry name" value="TRANSPORTER ARSB-RELATED"/>
    <property type="match status" value="1"/>
</dbReference>
<comment type="subcellular location">
    <subcellularLocation>
        <location evidence="1">Cell membrane</location>
        <topology evidence="1">Multi-pass membrane protein</topology>
    </subcellularLocation>
</comment>
<feature type="transmembrane region" description="Helical" evidence="10">
    <location>
        <begin position="180"/>
        <end position="200"/>
    </location>
</feature>
<dbReference type="GO" id="GO:0046685">
    <property type="term" value="P:response to arsenic-containing substance"/>
    <property type="evidence" value="ECO:0007669"/>
    <property type="project" value="UniProtKB-KW"/>
</dbReference>
<evidence type="ECO:0000256" key="8">
    <source>
        <dbReference type="ARBA" id="ARBA00022989"/>
    </source>
</evidence>
<feature type="transmembrane region" description="Helical" evidence="10">
    <location>
        <begin position="6"/>
        <end position="23"/>
    </location>
</feature>
<feature type="transmembrane region" description="Helical" evidence="10">
    <location>
        <begin position="58"/>
        <end position="76"/>
    </location>
</feature>
<evidence type="ECO:0000256" key="9">
    <source>
        <dbReference type="ARBA" id="ARBA00023136"/>
    </source>
</evidence>
<keyword evidence="4" id="KW-0813">Transport</keyword>
<keyword evidence="9 10" id="KW-0472">Membrane</keyword>
<keyword evidence="13" id="KW-1185">Reference proteome</keyword>
<keyword evidence="6 10" id="KW-0812">Transmembrane</keyword>
<dbReference type="Proteomes" id="UP000640489">
    <property type="component" value="Unassembled WGS sequence"/>
</dbReference>
<feature type="transmembrane region" description="Helical" evidence="10">
    <location>
        <begin position="220"/>
        <end position="240"/>
    </location>
</feature>
<keyword evidence="5" id="KW-1003">Cell membrane</keyword>
<dbReference type="EMBL" id="JADKPN010000008">
    <property type="protein sequence ID" value="MBF4764283.1"/>
    <property type="molecule type" value="Genomic_DNA"/>
</dbReference>
<dbReference type="Pfam" id="PF03600">
    <property type="entry name" value="CitMHS"/>
    <property type="match status" value="1"/>
</dbReference>
<feature type="transmembrane region" description="Helical" evidence="10">
    <location>
        <begin position="393"/>
        <end position="413"/>
    </location>
</feature>
<comment type="caution">
    <text evidence="12">The sequence shown here is derived from an EMBL/GenBank/DDBJ whole genome shotgun (WGS) entry which is preliminary data.</text>
</comment>
<keyword evidence="8 10" id="KW-1133">Transmembrane helix</keyword>
<feature type="domain" description="Citrate transporter-like" evidence="11">
    <location>
        <begin position="28"/>
        <end position="348"/>
    </location>
</feature>
<gene>
    <name evidence="12" type="ORF">ISU07_14205</name>
</gene>
<evidence type="ECO:0000256" key="6">
    <source>
        <dbReference type="ARBA" id="ARBA00022692"/>
    </source>
</evidence>
<reference evidence="12" key="1">
    <citation type="submission" date="2020-11" db="EMBL/GenBank/DDBJ databases">
        <title>Nocardioides sp. nov., isolated from Soil of Cynanchum wilfordii Hemsley rhizosphere.</title>
        <authorList>
            <person name="Lee J.-S."/>
            <person name="Suh M.K."/>
            <person name="Kim J.-S."/>
        </authorList>
    </citation>
    <scope>NUCLEOTIDE SEQUENCE</scope>
    <source>
        <strain evidence="12">KCTC 19275</strain>
    </source>
</reference>
<accession>A0A930VD45</accession>
<feature type="transmembrane region" description="Helical" evidence="10">
    <location>
        <begin position="278"/>
        <end position="299"/>
    </location>
</feature>
<dbReference type="InterPro" id="IPR000802">
    <property type="entry name" value="Arsenical_pump_ArsB"/>
</dbReference>
<evidence type="ECO:0000256" key="5">
    <source>
        <dbReference type="ARBA" id="ARBA00022475"/>
    </source>
</evidence>
<name>A0A930VD45_9ACTN</name>
<dbReference type="PRINTS" id="PR00758">
    <property type="entry name" value="ARSENICPUMP"/>
</dbReference>
<evidence type="ECO:0000313" key="13">
    <source>
        <dbReference type="Proteomes" id="UP000640489"/>
    </source>
</evidence>
<evidence type="ECO:0000256" key="4">
    <source>
        <dbReference type="ARBA" id="ARBA00022448"/>
    </source>
</evidence>
<comment type="similarity">
    <text evidence="2">Belongs to the ArsB family.</text>
</comment>
<dbReference type="InterPro" id="IPR004680">
    <property type="entry name" value="Cit_transptr-like_dom"/>
</dbReference>